<feature type="binding site" evidence="6">
    <location>
        <position position="186"/>
    </location>
    <ligand>
        <name>Zn(2+)</name>
        <dbReference type="ChEBI" id="CHEBI:29105"/>
    </ligand>
</feature>
<evidence type="ECO:0000313" key="8">
    <source>
        <dbReference type="EMBL" id="XBH17275.1"/>
    </source>
</evidence>
<feature type="transmembrane region" description="Helical" evidence="7">
    <location>
        <begin position="12"/>
        <end position="33"/>
    </location>
</feature>
<gene>
    <name evidence="8" type="ORF">P8935_22250</name>
</gene>
<keyword evidence="6" id="KW-0479">Metal-binding</keyword>
<evidence type="ECO:0000256" key="4">
    <source>
        <dbReference type="ARBA" id="ARBA00022989"/>
    </source>
</evidence>
<comment type="subcellular location">
    <subcellularLocation>
        <location evidence="1">Endomembrane system</location>
        <topology evidence="1">Multi-pass membrane protein</topology>
    </subcellularLocation>
</comment>
<dbReference type="GO" id="GO:0140911">
    <property type="term" value="F:pore-forming activity"/>
    <property type="evidence" value="ECO:0007669"/>
    <property type="project" value="InterPro"/>
</dbReference>
<dbReference type="EMBL" id="CP121196">
    <property type="protein sequence ID" value="XBH17275.1"/>
    <property type="molecule type" value="Genomic_DNA"/>
</dbReference>
<organism evidence="8">
    <name type="scientific">Telmatobacter sp. DSM 110680</name>
    <dbReference type="NCBI Taxonomy" id="3036704"/>
    <lineage>
        <taxon>Bacteria</taxon>
        <taxon>Pseudomonadati</taxon>
        <taxon>Acidobacteriota</taxon>
        <taxon>Terriglobia</taxon>
        <taxon>Terriglobales</taxon>
        <taxon>Acidobacteriaceae</taxon>
        <taxon>Telmatobacter</taxon>
    </lineage>
</organism>
<keyword evidence="4 7" id="KW-1133">Transmembrane helix</keyword>
<sequence>MHTHYRLGDILANSITHGVGAALALVGAIYLIVVSTRGSVWIVTSCSIFASTLVLVYLCSTLYHSLVRTRARHVLHVLDHSAIYLLIAGTYTPFTLVSLRGPVGWTLFAIVWTLAIAGIIFKSFAVGRFEVASAVVYLFQGWIVIFAARPLMHAISPHGLLWLGAGGVAYTLGIVFFALDRIPYFHAAWHLFVLAGSIAHYFAILFYIVPSA</sequence>
<evidence type="ECO:0000256" key="5">
    <source>
        <dbReference type="ARBA" id="ARBA00023136"/>
    </source>
</evidence>
<dbReference type="NCBIfam" id="TIGR01065">
    <property type="entry name" value="hlyIII"/>
    <property type="match status" value="1"/>
</dbReference>
<feature type="binding site" evidence="6">
    <location>
        <position position="64"/>
    </location>
    <ligand>
        <name>Zn(2+)</name>
        <dbReference type="ChEBI" id="CHEBI:29105"/>
    </ligand>
</feature>
<feature type="transmembrane region" description="Helical" evidence="7">
    <location>
        <begin position="105"/>
        <end position="124"/>
    </location>
</feature>
<dbReference type="PANTHER" id="PTHR20855">
    <property type="entry name" value="ADIPOR/PROGESTIN RECEPTOR-RELATED"/>
    <property type="match status" value="1"/>
</dbReference>
<dbReference type="GO" id="GO:0046872">
    <property type="term" value="F:metal ion binding"/>
    <property type="evidence" value="ECO:0007669"/>
    <property type="project" value="UniProtKB-KW"/>
</dbReference>
<dbReference type="Pfam" id="PF03006">
    <property type="entry name" value="HlyIII"/>
    <property type="match status" value="1"/>
</dbReference>
<evidence type="ECO:0000256" key="1">
    <source>
        <dbReference type="ARBA" id="ARBA00004127"/>
    </source>
</evidence>
<feature type="transmembrane region" description="Helical" evidence="7">
    <location>
        <begin position="131"/>
        <end position="148"/>
    </location>
</feature>
<dbReference type="InterPro" id="IPR004254">
    <property type="entry name" value="AdipoR/HlyIII-related"/>
</dbReference>
<dbReference type="GO" id="GO:0016020">
    <property type="term" value="C:membrane"/>
    <property type="evidence" value="ECO:0007669"/>
    <property type="project" value="InterPro"/>
</dbReference>
<dbReference type="InterPro" id="IPR005744">
    <property type="entry name" value="Hy-lIII"/>
</dbReference>
<proteinExistence type="inferred from homology"/>
<feature type="binding site" evidence="6">
    <location>
        <position position="190"/>
    </location>
    <ligand>
        <name>Zn(2+)</name>
        <dbReference type="ChEBI" id="CHEBI:29105"/>
    </ligand>
</feature>
<accession>A0AAU7DI06</accession>
<feature type="transmembrane region" description="Helical" evidence="7">
    <location>
        <begin position="81"/>
        <end position="99"/>
    </location>
</feature>
<evidence type="ECO:0000256" key="3">
    <source>
        <dbReference type="ARBA" id="ARBA00022692"/>
    </source>
</evidence>
<evidence type="ECO:0000256" key="7">
    <source>
        <dbReference type="SAM" id="Phobius"/>
    </source>
</evidence>
<keyword evidence="3 7" id="KW-0812">Transmembrane</keyword>
<comment type="similarity">
    <text evidence="2">Belongs to the UPF0073 (Hly-III) family.</text>
</comment>
<feature type="transmembrane region" description="Helical" evidence="7">
    <location>
        <begin position="160"/>
        <end position="179"/>
    </location>
</feature>
<feature type="transmembrane region" description="Helical" evidence="7">
    <location>
        <begin position="191"/>
        <end position="209"/>
    </location>
</feature>
<reference evidence="8" key="1">
    <citation type="submission" date="2023-03" db="EMBL/GenBank/DDBJ databases">
        <title>Edaphobacter sp.</title>
        <authorList>
            <person name="Huber K.J."/>
            <person name="Papendorf J."/>
            <person name="Pilke C."/>
            <person name="Bunk B."/>
            <person name="Sproeer C."/>
            <person name="Pester M."/>
        </authorList>
    </citation>
    <scope>NUCLEOTIDE SEQUENCE</scope>
    <source>
        <strain evidence="8">DSM 110680</strain>
    </source>
</reference>
<keyword evidence="5 7" id="KW-0472">Membrane</keyword>
<protein>
    <submittedName>
        <fullName evidence="8">Hemolysin III family protein</fullName>
    </submittedName>
</protein>
<keyword evidence="6" id="KW-0862">Zinc</keyword>
<evidence type="ECO:0000256" key="6">
    <source>
        <dbReference type="PIRSR" id="PIRSR604254-1"/>
    </source>
</evidence>
<dbReference type="GO" id="GO:0012505">
    <property type="term" value="C:endomembrane system"/>
    <property type="evidence" value="ECO:0007669"/>
    <property type="project" value="UniProtKB-SubCell"/>
</dbReference>
<name>A0AAU7DI06_9BACT</name>
<dbReference type="RefSeq" id="WP_348262506.1">
    <property type="nucleotide sequence ID" value="NZ_CP121196.1"/>
</dbReference>
<evidence type="ECO:0000256" key="2">
    <source>
        <dbReference type="ARBA" id="ARBA00008488"/>
    </source>
</evidence>
<dbReference type="PANTHER" id="PTHR20855:SF129">
    <property type="entry name" value="HEMOLYSIN-3 HOMOLOG"/>
    <property type="match status" value="1"/>
</dbReference>
<feature type="transmembrane region" description="Helical" evidence="7">
    <location>
        <begin position="39"/>
        <end position="60"/>
    </location>
</feature>
<dbReference type="AlphaFoldDB" id="A0AAU7DI06"/>